<sequence>MNIGIELPTTFPNATAPFIREWGRLADAGPFSSLGIIDRLAYPNFDPLIILAAVATETRRIRLMTGILVAPLHNAGILAKQAASLDALSNGRLSLGLGVGGREVDFRAAPASFSDRGRRFEQQLELMTRIWSGQPVDDEIGLIGPTPVQPGGPEVLIGAGSPSAMARVGRWGNGYIAAGLGPSQQVNEQFRQAEKYWQSAGRRGKPRLVVGAYYALGPGVAECAKAYILDTYGFLGPIAAQQIASFVATTPEALQTRIQEFADIGTDELLLAPCLPELDQVHRLAEIVGNASYKERSY</sequence>
<dbReference type="Proteomes" id="UP000322530">
    <property type="component" value="Unassembled WGS sequence"/>
</dbReference>
<dbReference type="PANTHER" id="PTHR30137">
    <property type="entry name" value="LUCIFERASE-LIKE MONOOXYGENASE"/>
    <property type="match status" value="1"/>
</dbReference>
<dbReference type="GO" id="GO:0005829">
    <property type="term" value="C:cytosol"/>
    <property type="evidence" value="ECO:0007669"/>
    <property type="project" value="TreeGrafter"/>
</dbReference>
<dbReference type="SUPFAM" id="SSF51679">
    <property type="entry name" value="Bacterial luciferase-like"/>
    <property type="match status" value="1"/>
</dbReference>
<organism evidence="4 5">
    <name type="scientific">Dictyobacter arantiisoli</name>
    <dbReference type="NCBI Taxonomy" id="2014874"/>
    <lineage>
        <taxon>Bacteria</taxon>
        <taxon>Bacillati</taxon>
        <taxon>Chloroflexota</taxon>
        <taxon>Ktedonobacteria</taxon>
        <taxon>Ktedonobacterales</taxon>
        <taxon>Dictyobacteraceae</taxon>
        <taxon>Dictyobacter</taxon>
    </lineage>
</organism>
<reference evidence="4 5" key="1">
    <citation type="submission" date="2019-01" db="EMBL/GenBank/DDBJ databases">
        <title>Draft genome sequence of Dictyobacter sp. Uno17.</title>
        <authorList>
            <person name="Wang C.M."/>
            <person name="Zheng Y."/>
            <person name="Sakai Y."/>
            <person name="Abe K."/>
            <person name="Yokota A."/>
            <person name="Yabe S."/>
        </authorList>
    </citation>
    <scope>NUCLEOTIDE SEQUENCE [LARGE SCALE GENOMIC DNA]</scope>
    <source>
        <strain evidence="4 5">Uno17</strain>
    </source>
</reference>
<dbReference type="GO" id="GO:0016705">
    <property type="term" value="F:oxidoreductase activity, acting on paired donors, with incorporation or reduction of molecular oxygen"/>
    <property type="evidence" value="ECO:0007669"/>
    <property type="project" value="InterPro"/>
</dbReference>
<dbReference type="GO" id="GO:0004497">
    <property type="term" value="F:monooxygenase activity"/>
    <property type="evidence" value="ECO:0007669"/>
    <property type="project" value="UniProtKB-KW"/>
</dbReference>
<dbReference type="EMBL" id="BIXY01000126">
    <property type="protein sequence ID" value="GCF11609.1"/>
    <property type="molecule type" value="Genomic_DNA"/>
</dbReference>
<keyword evidence="2" id="KW-0503">Monooxygenase</keyword>
<evidence type="ECO:0000259" key="3">
    <source>
        <dbReference type="Pfam" id="PF00296"/>
    </source>
</evidence>
<dbReference type="RefSeq" id="WP_149404433.1">
    <property type="nucleotide sequence ID" value="NZ_BIXY01000126.1"/>
</dbReference>
<dbReference type="AlphaFoldDB" id="A0A5A5TKM3"/>
<evidence type="ECO:0000256" key="2">
    <source>
        <dbReference type="ARBA" id="ARBA00023033"/>
    </source>
</evidence>
<comment type="caution">
    <text evidence="4">The sequence shown here is derived from an EMBL/GenBank/DDBJ whole genome shotgun (WGS) entry which is preliminary data.</text>
</comment>
<dbReference type="Pfam" id="PF00296">
    <property type="entry name" value="Bac_luciferase"/>
    <property type="match status" value="1"/>
</dbReference>
<proteinExistence type="predicted"/>
<name>A0A5A5TKM3_9CHLR</name>
<dbReference type="OrthoDB" id="5723200at2"/>
<dbReference type="InterPro" id="IPR036661">
    <property type="entry name" value="Luciferase-like_sf"/>
</dbReference>
<dbReference type="Gene3D" id="3.20.20.30">
    <property type="entry name" value="Luciferase-like domain"/>
    <property type="match status" value="1"/>
</dbReference>
<dbReference type="PANTHER" id="PTHR30137:SF8">
    <property type="entry name" value="BLR5498 PROTEIN"/>
    <property type="match status" value="1"/>
</dbReference>
<keyword evidence="5" id="KW-1185">Reference proteome</keyword>
<evidence type="ECO:0000256" key="1">
    <source>
        <dbReference type="ARBA" id="ARBA00023002"/>
    </source>
</evidence>
<dbReference type="InterPro" id="IPR050766">
    <property type="entry name" value="Bact_Lucif_Oxidored"/>
</dbReference>
<accession>A0A5A5TKM3</accession>
<feature type="domain" description="Luciferase-like" evidence="3">
    <location>
        <begin position="15"/>
        <end position="234"/>
    </location>
</feature>
<evidence type="ECO:0000313" key="4">
    <source>
        <dbReference type="EMBL" id="GCF11609.1"/>
    </source>
</evidence>
<evidence type="ECO:0000313" key="5">
    <source>
        <dbReference type="Proteomes" id="UP000322530"/>
    </source>
</evidence>
<protein>
    <submittedName>
        <fullName evidence="4">Luciferase</fullName>
    </submittedName>
</protein>
<gene>
    <name evidence="4" type="ORF">KDI_51730</name>
</gene>
<dbReference type="InterPro" id="IPR011251">
    <property type="entry name" value="Luciferase-like_dom"/>
</dbReference>
<keyword evidence="1" id="KW-0560">Oxidoreductase</keyword>